<name>A0AAW0NZD4_9GOBI</name>
<gene>
    <name evidence="7" type="ORF">WMY93_016410</name>
</gene>
<feature type="region of interest" description="Disordered" evidence="5">
    <location>
        <begin position="177"/>
        <end position="198"/>
    </location>
</feature>
<keyword evidence="8" id="KW-1185">Reference proteome</keyword>
<dbReference type="GO" id="GO:0005524">
    <property type="term" value="F:ATP binding"/>
    <property type="evidence" value="ECO:0007669"/>
    <property type="project" value="InterPro"/>
</dbReference>
<dbReference type="EMBL" id="JBBPFD010000011">
    <property type="protein sequence ID" value="KAK7907798.1"/>
    <property type="molecule type" value="Genomic_DNA"/>
</dbReference>
<feature type="compositionally biased region" description="Basic and acidic residues" evidence="5">
    <location>
        <begin position="177"/>
        <end position="186"/>
    </location>
</feature>
<dbReference type="Gene3D" id="3.40.50.300">
    <property type="entry name" value="P-loop containing nucleotide triphosphate hydrolases"/>
    <property type="match status" value="4"/>
</dbReference>
<sequence length="1813" mass="209541">MPEHDLLADILIENEAERLNLLTKPPCFLIVGRPGVGKSTLARKIADSWKCMLVDETDILNTHITHKTKPGFQLLEILNHGSNIPEEIVLKLILEKLNSPEVEHYGYVLSCMPFMSERSLKIQEQIELLKNLKLPPDFIINIKCNDRDLAERLSGLRQYPETGRFYQKDEWMRDIVSNPKKEKESPNEDEEEEEEEEVVEEEIKKGIVEKIVWRPEYLKDSVEHRIDIYKEMILKPLEDYITQHNPLKLLELDGNDKPDDLHLCIISRLESMAIHRPSLPVHLSNEDDSLPEDIDTEDLMRIMSSSKVVAPGFRWRWSRWRRACPVALKEGKLVPGRPDFCVGFQDKMYVLSNAEATKKFMVNPRRYLVPPMPRPPCRVCIIGPSLSGKSTLCNLLAQHYNALVLDVDTLVQTSLEQAELERLERIKEESTVLAIEKINLKLSSEDDEAQHIQVTDDHPEVQALVHAAVEEAKQVTLSQLDKYILVVEKRTREIEQMDTGAEVQTGWVLDNFPRNLSEMEALHQVGILPDVLVCLENSETSLLLKRLYEKNKDSVDEAVKIRLQKEWLEREKEALRRKIEEEEKVKAAEVLSNLETLDEETEETLEKTDMESSEPQEVNDQLKEEPEQLESDHFAPHEEAEEILKSEGPLPPERLDEETIQQPVVDSSATTEKIEELHHDSSHLIETNTSITSEIKEVELPDQWDLGYPDGPEMNAHKKHVQQFMNDWDQMQVISNVNYLTLELSEKKPGELLEEVVSEMEKPFKYVASELTGADLDEETEDMIELQRDQEADDEEEEEAEEEEKTLVSRLFGDTYHFCPVALKNNNVLFPCTDEIAAKYRERIYYFSSPEARDLFIQNPEQYVAQTDPLKPPALRVLMLGPRGSGKTANGKWLAQQLGLFYIEFREKLQMLVIEKTKKPVTYSDEEETSEEPVEDLDALIKEARGEVDSEMDPDRIQEAIANSLIPLTNTAEEEMVLTNDEKEIVAYLSDGEPLSPHILDMVLLPYWKQEPYMSTGFILEGFPSITDEMDYLVQQQLFPDVVVILGADVSEVQSRLLPKYLQAWRESCDHRRAQVNLLRHLRQKNREESIAARRNELMAEMLSNAELKGQTENHGDEEEEEEEEEEKNPEEEIEAILEEEFPPEELIEDLDHEESEEVATERLQLDIATRFAKDENSIGVMMELLGEQNIPTMSINAGGKLKKVRHQLLNHVTPLLTNRESLFQKCQPISCPQAHKLLSSSYKYYSAFGFWDPIQLYNERDIIHTPLWPINNSYPLIFNRFVYFFESKENRNTFMLNPLKYIRQPKPISSLPIRLAVIGPPKSGKTTVAEMFAQKHGLVRLSIGRALRKIIETHEHTDLVVQIKNLLNQGHVVPDELAIQALETVLMCSVYNAQGYVLDGFPVTLKQAQLMTSRNIIPMVVAELKIDTLEVLKRGLKDKIKPNQPYLKNNSAEILHIQNSCFKQEAEFVRKYYQQQHRNWTELDGLKSKWWIWINILKEVSKSMKCIYNYLQRTHSGQAASINRLCITPEELQRQIGRFGFYCPVCLVVDSHLVDCSETADMTCYAAEYRGYYYIMCEEKHLELFLETPEMFAALDCSHTLPPLHLLPKKLNGIQVKNKFPQQVEMRGFCPVTYKDGKQRYEALVRGNMEFAAEYRERIYVFETKQKQEKFLRTPEMYWDQRLPDKIPPLCEPAPLSSLPNLGYLEQGVAVSVIKAVTAVGCLKPKYPFLSIQKSALLYVAYYLKAFNPRSTDYVRQKYKKKLALFEENCALIPYLISNMQGDYKPQSEQPIDFEFKLNKFLALEDMQRKNV</sequence>
<evidence type="ECO:0000256" key="3">
    <source>
        <dbReference type="ARBA" id="ARBA00022777"/>
    </source>
</evidence>
<evidence type="ECO:0000313" key="8">
    <source>
        <dbReference type="Proteomes" id="UP001460270"/>
    </source>
</evidence>
<feature type="domain" description="AAA+ ATPase" evidence="6">
    <location>
        <begin position="24"/>
        <end position="314"/>
    </location>
</feature>
<feature type="region of interest" description="Disordered" evidence="5">
    <location>
        <begin position="595"/>
        <end position="629"/>
    </location>
</feature>
<dbReference type="InterPro" id="IPR003593">
    <property type="entry name" value="AAA+_ATPase"/>
</dbReference>
<keyword evidence="4" id="KW-0175">Coiled coil</keyword>
<dbReference type="InterPro" id="IPR000850">
    <property type="entry name" value="Adenylat/UMP-CMP_kin"/>
</dbReference>
<feature type="compositionally biased region" description="Acidic residues" evidence="5">
    <location>
        <begin position="1116"/>
        <end position="1133"/>
    </location>
</feature>
<dbReference type="Pfam" id="PF00406">
    <property type="entry name" value="ADK"/>
    <property type="match status" value="2"/>
</dbReference>
<feature type="coiled-coil region" evidence="4">
    <location>
        <begin position="776"/>
        <end position="806"/>
    </location>
</feature>
<dbReference type="Proteomes" id="UP001460270">
    <property type="component" value="Unassembled WGS sequence"/>
</dbReference>
<protein>
    <recommendedName>
        <fullName evidence="6">AAA+ ATPase domain-containing protein</fullName>
    </recommendedName>
</protein>
<evidence type="ECO:0000313" key="7">
    <source>
        <dbReference type="EMBL" id="KAK7907798.1"/>
    </source>
</evidence>
<dbReference type="SMART" id="SM00382">
    <property type="entry name" value="AAA"/>
    <property type="match status" value="3"/>
</dbReference>
<evidence type="ECO:0000256" key="2">
    <source>
        <dbReference type="ARBA" id="ARBA00022741"/>
    </source>
</evidence>
<dbReference type="SUPFAM" id="SSF52540">
    <property type="entry name" value="P-loop containing nucleoside triphosphate hydrolases"/>
    <property type="match status" value="4"/>
</dbReference>
<feature type="compositionally biased region" description="Acidic residues" evidence="5">
    <location>
        <begin position="187"/>
        <end position="198"/>
    </location>
</feature>
<dbReference type="GO" id="GO:0019205">
    <property type="term" value="F:nucleobase-containing compound kinase activity"/>
    <property type="evidence" value="ECO:0007669"/>
    <property type="project" value="InterPro"/>
</dbReference>
<dbReference type="PANTHER" id="PTHR23359">
    <property type="entry name" value="NUCLEOTIDE KINASE"/>
    <property type="match status" value="1"/>
</dbReference>
<dbReference type="GO" id="GO:0006139">
    <property type="term" value="P:nucleobase-containing compound metabolic process"/>
    <property type="evidence" value="ECO:0007669"/>
    <property type="project" value="InterPro"/>
</dbReference>
<keyword evidence="2" id="KW-0547">Nucleotide-binding</keyword>
<dbReference type="CDD" id="cd01428">
    <property type="entry name" value="ADK"/>
    <property type="match status" value="2"/>
</dbReference>
<organism evidence="7 8">
    <name type="scientific">Mugilogobius chulae</name>
    <name type="common">yellowstripe goby</name>
    <dbReference type="NCBI Taxonomy" id="88201"/>
    <lineage>
        <taxon>Eukaryota</taxon>
        <taxon>Metazoa</taxon>
        <taxon>Chordata</taxon>
        <taxon>Craniata</taxon>
        <taxon>Vertebrata</taxon>
        <taxon>Euteleostomi</taxon>
        <taxon>Actinopterygii</taxon>
        <taxon>Neopterygii</taxon>
        <taxon>Teleostei</taxon>
        <taxon>Neoteleostei</taxon>
        <taxon>Acanthomorphata</taxon>
        <taxon>Gobiaria</taxon>
        <taxon>Gobiiformes</taxon>
        <taxon>Gobioidei</taxon>
        <taxon>Gobiidae</taxon>
        <taxon>Gobionellinae</taxon>
        <taxon>Mugilogobius</taxon>
    </lineage>
</organism>
<proteinExistence type="predicted"/>
<reference evidence="8" key="1">
    <citation type="submission" date="2024-04" db="EMBL/GenBank/DDBJ databases">
        <title>Salinicola lusitanus LLJ914,a marine bacterium isolated from the Okinawa Trough.</title>
        <authorList>
            <person name="Li J."/>
        </authorList>
    </citation>
    <scope>NUCLEOTIDE SEQUENCE [LARGE SCALE GENOMIC DNA]</scope>
</reference>
<evidence type="ECO:0000256" key="4">
    <source>
        <dbReference type="SAM" id="Coils"/>
    </source>
</evidence>
<feature type="compositionally biased region" description="Basic and acidic residues" evidence="5">
    <location>
        <begin position="620"/>
        <end position="629"/>
    </location>
</feature>
<feature type="coiled-coil region" evidence="4">
    <location>
        <begin position="558"/>
        <end position="588"/>
    </location>
</feature>
<feature type="region of interest" description="Disordered" evidence="5">
    <location>
        <begin position="1104"/>
        <end position="1133"/>
    </location>
</feature>
<feature type="domain" description="AAA+ ATPase" evidence="6">
    <location>
        <begin position="375"/>
        <end position="710"/>
    </location>
</feature>
<accession>A0AAW0NZD4</accession>
<evidence type="ECO:0000259" key="6">
    <source>
        <dbReference type="SMART" id="SM00382"/>
    </source>
</evidence>
<keyword evidence="3" id="KW-0418">Kinase</keyword>
<dbReference type="InterPro" id="IPR027417">
    <property type="entry name" value="P-loop_NTPase"/>
</dbReference>
<evidence type="ECO:0000256" key="1">
    <source>
        <dbReference type="ARBA" id="ARBA00022679"/>
    </source>
</evidence>
<evidence type="ECO:0000256" key="5">
    <source>
        <dbReference type="SAM" id="MobiDB-lite"/>
    </source>
</evidence>
<comment type="caution">
    <text evidence="7">The sequence shown here is derived from an EMBL/GenBank/DDBJ whole genome shotgun (WGS) entry which is preliminary data.</text>
</comment>
<keyword evidence="1" id="KW-0808">Transferase</keyword>
<feature type="domain" description="AAA+ ATPase" evidence="6">
    <location>
        <begin position="1312"/>
        <end position="1437"/>
    </location>
</feature>